<keyword evidence="1" id="KW-0472">Membrane</keyword>
<accession>A0A4R3MVD3</accession>
<feature type="transmembrane region" description="Helical" evidence="1">
    <location>
        <begin position="166"/>
        <end position="185"/>
    </location>
</feature>
<feature type="transmembrane region" description="Helical" evidence="1">
    <location>
        <begin position="6"/>
        <end position="27"/>
    </location>
</feature>
<keyword evidence="1" id="KW-1133">Transmembrane helix</keyword>
<gene>
    <name evidence="2" type="ORF">EDC35_10650</name>
</gene>
<feature type="transmembrane region" description="Helical" evidence="1">
    <location>
        <begin position="73"/>
        <end position="93"/>
    </location>
</feature>
<dbReference type="AlphaFoldDB" id="A0A4R3MVD3"/>
<name>A0A4R3MVD3_9GAMM</name>
<feature type="transmembrane region" description="Helical" evidence="1">
    <location>
        <begin position="39"/>
        <end position="61"/>
    </location>
</feature>
<sequence length="226" mass="24410">MLEFPLSLALYNVVPVILTGVALWFLIRFVRDQHAPHHGLALPGGALILAGGTAKVTWKLIAATTGADIEWLANALFPLMAPGFALLAVAIWGATRRLRGQQPLVGWRVVLLAVLLAFAIAAVRQWILEMPRGWFLPLLALASLGNLGASILLIRAALGLHRWRIALLFAINLAMIFALQPIAMASPKTLALHWIEQSLTVFGTGCFALAAYLLWRAANAEGTCGR</sequence>
<dbReference type="Proteomes" id="UP000295717">
    <property type="component" value="Unassembled WGS sequence"/>
</dbReference>
<feature type="transmembrane region" description="Helical" evidence="1">
    <location>
        <begin position="134"/>
        <end position="154"/>
    </location>
</feature>
<comment type="caution">
    <text evidence="2">The sequence shown here is derived from an EMBL/GenBank/DDBJ whole genome shotgun (WGS) entry which is preliminary data.</text>
</comment>
<feature type="transmembrane region" description="Helical" evidence="1">
    <location>
        <begin position="197"/>
        <end position="215"/>
    </location>
</feature>
<feature type="transmembrane region" description="Helical" evidence="1">
    <location>
        <begin position="105"/>
        <end position="128"/>
    </location>
</feature>
<keyword evidence="3" id="KW-1185">Reference proteome</keyword>
<reference evidence="2 3" key="1">
    <citation type="submission" date="2019-03" db="EMBL/GenBank/DDBJ databases">
        <title>Genomic Encyclopedia of Type Strains, Phase IV (KMG-IV): sequencing the most valuable type-strain genomes for metagenomic binning, comparative biology and taxonomic classification.</title>
        <authorList>
            <person name="Goeker M."/>
        </authorList>
    </citation>
    <scope>NUCLEOTIDE SEQUENCE [LARGE SCALE GENOMIC DNA]</scope>
    <source>
        <strain evidence="2 3">DSM 13587</strain>
    </source>
</reference>
<evidence type="ECO:0000313" key="3">
    <source>
        <dbReference type="Proteomes" id="UP000295717"/>
    </source>
</evidence>
<dbReference type="RefSeq" id="WP_132977534.1">
    <property type="nucleotide sequence ID" value="NZ_SMAO01000006.1"/>
</dbReference>
<dbReference type="EMBL" id="SMAO01000006">
    <property type="protein sequence ID" value="TCT20125.1"/>
    <property type="molecule type" value="Genomic_DNA"/>
</dbReference>
<dbReference type="OrthoDB" id="5768360at2"/>
<proteinExistence type="predicted"/>
<keyword evidence="1" id="KW-0812">Transmembrane</keyword>
<organism evidence="2 3">
    <name type="scientific">Thiobaca trueperi</name>
    <dbReference type="NCBI Taxonomy" id="127458"/>
    <lineage>
        <taxon>Bacteria</taxon>
        <taxon>Pseudomonadati</taxon>
        <taxon>Pseudomonadota</taxon>
        <taxon>Gammaproteobacteria</taxon>
        <taxon>Chromatiales</taxon>
        <taxon>Chromatiaceae</taxon>
        <taxon>Thiobaca</taxon>
    </lineage>
</organism>
<evidence type="ECO:0000313" key="2">
    <source>
        <dbReference type="EMBL" id="TCT20125.1"/>
    </source>
</evidence>
<protein>
    <submittedName>
        <fullName evidence="2">Uncharacterized protein</fullName>
    </submittedName>
</protein>
<evidence type="ECO:0000256" key="1">
    <source>
        <dbReference type="SAM" id="Phobius"/>
    </source>
</evidence>